<keyword evidence="7" id="KW-0539">Nucleus</keyword>
<evidence type="ECO:0000256" key="3">
    <source>
        <dbReference type="ARBA" id="ARBA00022491"/>
    </source>
</evidence>
<evidence type="ECO:0000256" key="5">
    <source>
        <dbReference type="ARBA" id="ARBA00023159"/>
    </source>
</evidence>
<comment type="subcellular location">
    <subcellularLocation>
        <location evidence="1">Nucleus</location>
    </subcellularLocation>
</comment>
<dbReference type="GO" id="GO:0016592">
    <property type="term" value="C:mediator complex"/>
    <property type="evidence" value="ECO:0007669"/>
    <property type="project" value="InterPro"/>
</dbReference>
<keyword evidence="3" id="KW-0678">Repressor</keyword>
<feature type="region of interest" description="Disordered" evidence="8">
    <location>
        <begin position="629"/>
        <end position="659"/>
    </location>
</feature>
<dbReference type="GO" id="GO:0003713">
    <property type="term" value="F:transcription coactivator activity"/>
    <property type="evidence" value="ECO:0007669"/>
    <property type="project" value="TreeGrafter"/>
</dbReference>
<dbReference type="SMART" id="SM01281">
    <property type="entry name" value="Med12"/>
    <property type="match status" value="1"/>
</dbReference>
<keyword evidence="5" id="KW-0010">Activator</keyword>
<dbReference type="InterPro" id="IPR021990">
    <property type="entry name" value="Mediator_Med12_LCEWAV"/>
</dbReference>
<feature type="region of interest" description="Disordered" evidence="8">
    <location>
        <begin position="1"/>
        <end position="39"/>
    </location>
</feature>
<evidence type="ECO:0000313" key="10">
    <source>
        <dbReference type="Proteomes" id="UP000887566"/>
    </source>
</evidence>
<sequence>MASASQVAEKRPLKRSRQGVPPDVYLQEPKQEEDKLGADKLKNGYCNHTHSYEYESLFNNSNPKQPKLDRLDEYTTKSIQAYNQIIVKKSELNASLDRDRKKQWGKDSIGLWHAAAGKQKEKDMWFKDLAGGSKSLISLAKRPPFFNKKEEAFSFLCDFNIPMSRAIWFLKMSNAATQYHQNPTKKKNSSVDTNLEHTQMFLKFLKDLLGKLASYYDAAPGSVSVESTPEYRTQWPYFTRLARHMYEEGLFDRHDMVSWIVDVFSDKCITKPETGGVLKLFIPFMMQYMDGIVQNVLLSRRCAMVACKKLQQLYMDHDDSNLAGIQTPGGNRVPSPVQCYQDYLNCGFHRQLVLSLSSMVHMIMLDCPAALVWNYWNCNETKYALLCGSPLDALPCAPSMLPTAPGPAVENLRQVLRLREQEIIRRSRAVENHWSLNRSQQSGFGNLVSTVLEIIEALDNHKFEKNEDMDQLYSNVFPSAPKEGEDSDDIVRIQLLCHWAISAQRVGSHRALVVVRLLEKRQEDMRKENVPSEPVSYPFQQFLYAFLENEAPSAAGPSFPIEFFSATLLFSELIRADLFSHDLYVSWLIANGEVNSSSPVCLHISRTEYEAGSERAVGDQSWFGEKVRTPMSTASSAPDSMEQTAPSSVDSMSQDPTDNTRIRTGEWDGLTRHQRFLLNFPIPQDEDYRHECNQRQTLLWGFGDERETHRHSLKKLTKELCKNWLKKNCYEVNDKGTKLKRKAPLDQLADTIAKFRSLVYYDQVVVTGLCADAFVDLLREFTERDGSTLPSSDSLDVLLGLMENATNIYGIVDLAEEMVDLLISVERLLKKKDNQLAGSYGPQLALTLAGYLRHHYAFLLLCDSEAKTILNGVIRQLEALDVIKDSCRPSTSSDRCLMIFACNLCKVLQPKEDILIERLLHNMPSKGSQAAASNAKFNAHFFKEQLDNPKRPYDATDMRNKLANDAGNRYSFVVNTFLVAKQLGRDLERLNDLAVLCANVTSTCALLETEWLGAIRALCCSSVAGASISQGFNDLLIAINVEDPSSHYAIATLTMLLASRFCFNVEVLIMCLIRSSFAAMIKSDQPGKSDVEAEAGVCLGLRIVTAVMCMDDQALNQTGNYRLRLNSDRYMLSEAHDIMNGEAVATILITICSIGIDTKQRRSDASVGDGSRESVVDLASQSLVVICEQEWVTRLCLNLTDNLRAKFFNHKHLRQNNRGQHLLRLAIRRKYERPVIQQLQAVSESKKGLILKLLSTLSVWNMQATTLDLQQLLREVSPESSKNPQQASIEMAALMSQIGLCCRELFSNQSHKSGDAPSDNSSTSSPTRSVFSLPQVTNFWLVAPLISRLPSGVQGKVLNEAASMLESGQTNRKERIQQSAWLLSQQPFLSLVLTCLRGQDEQRESLVNSLLKQLQDLAQRAKDDPTLPYQRDFGPERDGLLLRLSLVGGMFETVCKSSNCDMWALLLLQL</sequence>
<comment type="similarity">
    <text evidence="2">Belongs to the Mediator complex subunit 12 family.</text>
</comment>
<feature type="domain" description="Mediator complex subunit Med12" evidence="9">
    <location>
        <begin position="110"/>
        <end position="171"/>
    </location>
</feature>
<evidence type="ECO:0000256" key="6">
    <source>
        <dbReference type="ARBA" id="ARBA00023163"/>
    </source>
</evidence>
<dbReference type="PANTHER" id="PTHR46007">
    <property type="entry name" value="MEDIATOR OF RNA POLYMERASE II TRANSCRIPTION SUBUNIT 12"/>
    <property type="match status" value="1"/>
</dbReference>
<evidence type="ECO:0000259" key="9">
    <source>
        <dbReference type="SMART" id="SM01281"/>
    </source>
</evidence>
<protein>
    <submittedName>
        <fullName evidence="11">Mediator complex subunit Med12 domain-containing protein</fullName>
    </submittedName>
</protein>
<dbReference type="WBParaSite" id="PSAMB.scaffold116size76799.g2360.t1">
    <property type="protein sequence ID" value="PSAMB.scaffold116size76799.g2360.t1"/>
    <property type="gene ID" value="PSAMB.scaffold116size76799.g2360"/>
</dbReference>
<keyword evidence="4" id="KW-0805">Transcription regulation</keyword>
<dbReference type="InterPro" id="IPR019035">
    <property type="entry name" value="Mediator_Med12"/>
</dbReference>
<dbReference type="InterPro" id="IPR051647">
    <property type="entry name" value="Mediator_comp_sub12"/>
</dbReference>
<keyword evidence="10" id="KW-1185">Reference proteome</keyword>
<keyword evidence="6" id="KW-0804">Transcription</keyword>
<evidence type="ECO:0000256" key="2">
    <source>
        <dbReference type="ARBA" id="ARBA00010289"/>
    </source>
</evidence>
<feature type="compositionally biased region" description="Basic and acidic residues" evidence="8">
    <location>
        <begin position="29"/>
        <end position="39"/>
    </location>
</feature>
<feature type="compositionally biased region" description="Polar residues" evidence="8">
    <location>
        <begin position="630"/>
        <end position="657"/>
    </location>
</feature>
<evidence type="ECO:0000256" key="4">
    <source>
        <dbReference type="ARBA" id="ARBA00023015"/>
    </source>
</evidence>
<evidence type="ECO:0000256" key="8">
    <source>
        <dbReference type="SAM" id="MobiDB-lite"/>
    </source>
</evidence>
<dbReference type="Pfam" id="PF09497">
    <property type="entry name" value="Med12"/>
    <property type="match status" value="1"/>
</dbReference>
<proteinExistence type="inferred from homology"/>
<name>A0A914UQ26_9BILA</name>
<dbReference type="GO" id="GO:0045944">
    <property type="term" value="P:positive regulation of transcription by RNA polymerase II"/>
    <property type="evidence" value="ECO:0007669"/>
    <property type="project" value="TreeGrafter"/>
</dbReference>
<dbReference type="PANTHER" id="PTHR46007:SF11">
    <property type="entry name" value="MEDIATOR OF RNA POLYMERASE II TRANSCRIPTION SUBUNIT 12"/>
    <property type="match status" value="1"/>
</dbReference>
<organism evidence="10 11">
    <name type="scientific">Plectus sambesii</name>
    <dbReference type="NCBI Taxonomy" id="2011161"/>
    <lineage>
        <taxon>Eukaryota</taxon>
        <taxon>Metazoa</taxon>
        <taxon>Ecdysozoa</taxon>
        <taxon>Nematoda</taxon>
        <taxon>Chromadorea</taxon>
        <taxon>Plectida</taxon>
        <taxon>Plectina</taxon>
        <taxon>Plectoidea</taxon>
        <taxon>Plectidae</taxon>
        <taxon>Plectus</taxon>
    </lineage>
</organism>
<dbReference type="Pfam" id="PF12145">
    <property type="entry name" value="Med12-LCEWAV"/>
    <property type="match status" value="1"/>
</dbReference>
<dbReference type="Proteomes" id="UP000887566">
    <property type="component" value="Unplaced"/>
</dbReference>
<accession>A0A914UQ26</accession>
<evidence type="ECO:0000313" key="11">
    <source>
        <dbReference type="WBParaSite" id="PSAMB.scaffold116size76799.g2360.t1"/>
    </source>
</evidence>
<evidence type="ECO:0000256" key="1">
    <source>
        <dbReference type="ARBA" id="ARBA00004123"/>
    </source>
</evidence>
<reference evidence="11" key="1">
    <citation type="submission" date="2022-11" db="UniProtKB">
        <authorList>
            <consortium name="WormBaseParasite"/>
        </authorList>
    </citation>
    <scope>IDENTIFICATION</scope>
</reference>
<evidence type="ECO:0000256" key="7">
    <source>
        <dbReference type="ARBA" id="ARBA00023242"/>
    </source>
</evidence>